<dbReference type="RefSeq" id="XP_041164157.1">
    <property type="nucleotide sequence ID" value="XM_041305982.1"/>
</dbReference>
<protein>
    <submittedName>
        <fullName evidence="2">Uncharacterized protein</fullName>
    </submittedName>
</protein>
<evidence type="ECO:0000256" key="1">
    <source>
        <dbReference type="SAM" id="MobiDB-lite"/>
    </source>
</evidence>
<dbReference type="AlphaFoldDB" id="A0A9P7DPQ7"/>
<dbReference type="EMBL" id="JABBWE010000010">
    <property type="protein sequence ID" value="KAG1799934.1"/>
    <property type="molecule type" value="Genomic_DNA"/>
</dbReference>
<comment type="caution">
    <text evidence="2">The sequence shown here is derived from an EMBL/GenBank/DDBJ whole genome shotgun (WGS) entry which is preliminary data.</text>
</comment>
<dbReference type="OrthoDB" id="10309583at2759"/>
<feature type="compositionally biased region" description="Basic and acidic residues" evidence="1">
    <location>
        <begin position="17"/>
        <end position="35"/>
    </location>
</feature>
<evidence type="ECO:0000313" key="2">
    <source>
        <dbReference type="EMBL" id="KAG1799934.1"/>
    </source>
</evidence>
<sequence length="102" mass="11282">MREAEGGWSSGLVLGAGDRDKKCERPREGKEKEYDASKDCRNVIEGAEPKGEQEFVISITYSAETNAVSTIRVEKALVHSAHLQTWAQAWRPESKCNTTPSS</sequence>
<proteinExistence type="predicted"/>
<feature type="region of interest" description="Disordered" evidence="1">
    <location>
        <begin position="1"/>
        <end position="35"/>
    </location>
</feature>
<reference evidence="2" key="1">
    <citation type="journal article" date="2020" name="New Phytol.">
        <title>Comparative genomics reveals dynamic genome evolution in host specialist ectomycorrhizal fungi.</title>
        <authorList>
            <person name="Lofgren L.A."/>
            <person name="Nguyen N.H."/>
            <person name="Vilgalys R."/>
            <person name="Ruytinx J."/>
            <person name="Liao H.L."/>
            <person name="Branco S."/>
            <person name="Kuo A."/>
            <person name="LaButti K."/>
            <person name="Lipzen A."/>
            <person name="Andreopoulos W."/>
            <person name="Pangilinan J."/>
            <person name="Riley R."/>
            <person name="Hundley H."/>
            <person name="Na H."/>
            <person name="Barry K."/>
            <person name="Grigoriev I.V."/>
            <person name="Stajich J.E."/>
            <person name="Kennedy P.G."/>
        </authorList>
    </citation>
    <scope>NUCLEOTIDE SEQUENCE</scope>
    <source>
        <strain evidence="2">S12</strain>
    </source>
</reference>
<dbReference type="Proteomes" id="UP000719766">
    <property type="component" value="Unassembled WGS sequence"/>
</dbReference>
<dbReference type="GeneID" id="64599746"/>
<name>A0A9P7DPQ7_9AGAM</name>
<gene>
    <name evidence="2" type="ORF">HD556DRAFT_1439601</name>
</gene>
<accession>A0A9P7DPQ7</accession>
<organism evidence="2 3">
    <name type="scientific">Suillus plorans</name>
    <dbReference type="NCBI Taxonomy" id="116603"/>
    <lineage>
        <taxon>Eukaryota</taxon>
        <taxon>Fungi</taxon>
        <taxon>Dikarya</taxon>
        <taxon>Basidiomycota</taxon>
        <taxon>Agaricomycotina</taxon>
        <taxon>Agaricomycetes</taxon>
        <taxon>Agaricomycetidae</taxon>
        <taxon>Boletales</taxon>
        <taxon>Suillineae</taxon>
        <taxon>Suillaceae</taxon>
        <taxon>Suillus</taxon>
    </lineage>
</organism>
<keyword evidence="3" id="KW-1185">Reference proteome</keyword>
<evidence type="ECO:0000313" key="3">
    <source>
        <dbReference type="Proteomes" id="UP000719766"/>
    </source>
</evidence>